<evidence type="ECO:0000313" key="2">
    <source>
        <dbReference type="Proteomes" id="UP000222564"/>
    </source>
</evidence>
<dbReference type="PANTHER" id="PTHR34216">
    <property type="match status" value="1"/>
</dbReference>
<dbReference type="GO" id="GO:0005975">
    <property type="term" value="P:carbohydrate metabolic process"/>
    <property type="evidence" value="ECO:0007669"/>
    <property type="project" value="InterPro"/>
</dbReference>
<protein>
    <submittedName>
        <fullName evidence="1">Uncharacterized protein</fullName>
    </submittedName>
</protein>
<dbReference type="SUPFAM" id="SSF88713">
    <property type="entry name" value="Glycoside hydrolase/deacetylase"/>
    <property type="match status" value="1"/>
</dbReference>
<evidence type="ECO:0000313" key="1">
    <source>
        <dbReference type="EMBL" id="PHJ39197.1"/>
    </source>
</evidence>
<sequence>MPPEVARHQIEEFKRALEYGLKKPVEFFAYPHGSYNDTVADLAGYRAAVTTELGLAKADSNPFKLRRIRVTGHYNNEKFIEELYKY</sequence>
<gene>
    <name evidence="1" type="ORF">P378_04945</name>
</gene>
<reference evidence="1 2" key="1">
    <citation type="submission" date="2013-09" db="EMBL/GenBank/DDBJ databases">
        <title>Biodegradation of hydrocarbons in the deep terrestrial subsurface : characterization of a microbial consortium composed of two Desulfotomaculum species originating from a deep geological formation.</title>
        <authorList>
            <person name="Aullo T."/>
            <person name="Berlendis S."/>
            <person name="Lascourreges J.-F."/>
            <person name="Dessort D."/>
            <person name="Saint-Laurent S."/>
            <person name="Schraauwers B."/>
            <person name="Mas J."/>
            <person name="Magot M."/>
            <person name="Ranchou-Peyruse A."/>
        </authorList>
    </citation>
    <scope>NUCLEOTIDE SEQUENCE [LARGE SCALE GENOMIC DNA]</scope>
    <source>
        <strain evidence="1 2">Bs107</strain>
    </source>
</reference>
<keyword evidence="2" id="KW-1185">Reference proteome</keyword>
<name>A0A2C6MA22_9FIRM</name>
<proteinExistence type="predicted"/>
<dbReference type="EMBL" id="AWQQ01000028">
    <property type="protein sequence ID" value="PHJ39197.1"/>
    <property type="molecule type" value="Genomic_DNA"/>
</dbReference>
<dbReference type="Proteomes" id="UP000222564">
    <property type="component" value="Unassembled WGS sequence"/>
</dbReference>
<comment type="caution">
    <text evidence="1">The sequence shown here is derived from an EMBL/GenBank/DDBJ whole genome shotgun (WGS) entry which is preliminary data.</text>
</comment>
<accession>A0A2C6MA22</accession>
<dbReference type="InterPro" id="IPR011330">
    <property type="entry name" value="Glyco_hydro/deAcase_b/a-brl"/>
</dbReference>
<dbReference type="CDD" id="cd10918">
    <property type="entry name" value="CE4_NodB_like_5s_6s"/>
    <property type="match status" value="1"/>
</dbReference>
<organism evidence="1 2">
    <name type="scientific">Desulforamulus profundi</name>
    <dbReference type="NCBI Taxonomy" id="1383067"/>
    <lineage>
        <taxon>Bacteria</taxon>
        <taxon>Bacillati</taxon>
        <taxon>Bacillota</taxon>
        <taxon>Clostridia</taxon>
        <taxon>Eubacteriales</taxon>
        <taxon>Peptococcaceae</taxon>
        <taxon>Desulforamulus</taxon>
    </lineage>
</organism>
<dbReference type="AlphaFoldDB" id="A0A2C6MA22"/>
<dbReference type="InterPro" id="IPR051398">
    <property type="entry name" value="Polysacch_Deacetylase"/>
</dbReference>
<dbReference type="PANTHER" id="PTHR34216:SF3">
    <property type="entry name" value="POLY-BETA-1,6-N-ACETYL-D-GLUCOSAMINE N-DEACETYLASE"/>
    <property type="match status" value="1"/>
</dbReference>
<dbReference type="Gene3D" id="3.20.20.370">
    <property type="entry name" value="Glycoside hydrolase/deacetylase"/>
    <property type="match status" value="1"/>
</dbReference>